<dbReference type="Gene3D" id="3.40.50.2000">
    <property type="entry name" value="Glycogen Phosphorylase B"/>
    <property type="match status" value="2"/>
</dbReference>
<dbReference type="SUPFAM" id="SSF53756">
    <property type="entry name" value="UDP-Glycosyltransferase/glycogen phosphorylase"/>
    <property type="match status" value="2"/>
</dbReference>
<comment type="caution">
    <text evidence="4">The sequence shown here is derived from an EMBL/GenBank/DDBJ whole genome shotgun (WGS) entry which is preliminary data.</text>
</comment>
<sequence>MRIAVDLQACQTDSRDRGIGRYAMSLVESLSMQLRAGDELIICADMADPQRLRDLREELRGRGIAAQVAAYGYPSSSFSDLSPNLRDAAGQLRSLFFRSLSPDVLLIASLFETGSCYTTALDWELLRGTRTAVVMYDIIPLLFPEKYLPSGEFVTDWYRGRLEEVKNFDLLLSISEATRSDLISHLDIPSQHIKVVSAGFDASLLRAGKNHEARSELAVHGIDRPYVLMVGNGDWRKNTIGALDAFADLPEGLRRGHLLVLTQVGDDVREALAGKHSRLAANVRVLGKVSDATLAALYRHCQVFFFPSIYEGFGLPVLEAMAMGAPVLSSSLGSLPEVAHDPRMLFDPRDRRKSAALLRRALEDDGFRESLRRGAREHALGFTWERTAGLALEALRGLPPPETAPARNWPSDGDIKVLASACLDAAGPAERSLECGLLAIEQGLQRRILVDITEIIRLDAHTGVQRVTRNFFAGLATLARTDADLVVEPFQWTEQGVHYAREFARDRLGVSCEGEDVLVAPRPGDIVFMLDSSWWSPERFDYFHWTAWQAGAEVVWMVHDLIPIRLPETCDPVMPPVFRRWLTHAIRTADGFICNSESTRRDLEAFMDEVLADGGPRRPWARSVHLGCDLAASPVAGGQKIGELLRIMGGRPVFAAIGTIEPRKDYATVLEAFERLWAEGVDAGLVIIGKRGWNVDELAARLEAHPENGRRLVWLQGASDSDIGELLQHAAGLIQASIAEGFGLPVVEAGSLGVPLLLSDIPVFREIAADHALYFPAAQPIELAAAIKSSLAMDNRAGRLPGFKWHSWSEAARRLGEMLRR</sequence>
<evidence type="ECO:0000259" key="3">
    <source>
        <dbReference type="Pfam" id="PF13439"/>
    </source>
</evidence>
<dbReference type="Pfam" id="PF13439">
    <property type="entry name" value="Glyco_transf_4"/>
    <property type="match status" value="1"/>
</dbReference>
<feature type="domain" description="Glycosyltransferase subfamily 4-like N-terminal" evidence="3">
    <location>
        <begin position="18"/>
        <end position="203"/>
    </location>
</feature>
<reference evidence="4 5" key="1">
    <citation type="submission" date="2022-05" db="EMBL/GenBank/DDBJ databases">
        <title>Luteimonas sp. SX5, whole genome shotgun sequencing project.</title>
        <authorList>
            <person name="Zhao G."/>
            <person name="Shen L."/>
        </authorList>
    </citation>
    <scope>NUCLEOTIDE SEQUENCE [LARGE SCALE GENOMIC DNA]</scope>
    <source>
        <strain evidence="4 5">SX5</strain>
    </source>
</reference>
<organism evidence="4 5">
    <name type="scientific">Luteimonas galliterrae</name>
    <dbReference type="NCBI Taxonomy" id="2940486"/>
    <lineage>
        <taxon>Bacteria</taxon>
        <taxon>Pseudomonadati</taxon>
        <taxon>Pseudomonadota</taxon>
        <taxon>Gammaproteobacteria</taxon>
        <taxon>Lysobacterales</taxon>
        <taxon>Lysobacteraceae</taxon>
        <taxon>Luteimonas</taxon>
    </lineage>
</organism>
<feature type="domain" description="Glycosyl transferase family 1" evidence="2">
    <location>
        <begin position="649"/>
        <end position="796"/>
    </location>
</feature>
<feature type="domain" description="Glycosyl transferase family 1" evidence="2">
    <location>
        <begin position="223"/>
        <end position="377"/>
    </location>
</feature>
<evidence type="ECO:0000256" key="1">
    <source>
        <dbReference type="ARBA" id="ARBA00022679"/>
    </source>
</evidence>
<dbReference type="PANTHER" id="PTHR46401">
    <property type="entry name" value="GLYCOSYLTRANSFERASE WBBK-RELATED"/>
    <property type="match status" value="1"/>
</dbReference>
<proteinExistence type="predicted"/>
<gene>
    <name evidence="4" type="ORF">M2650_08325</name>
</gene>
<dbReference type="RefSeq" id="WP_249473222.1">
    <property type="nucleotide sequence ID" value="NZ_JAMBEP010000001.1"/>
</dbReference>
<evidence type="ECO:0000313" key="4">
    <source>
        <dbReference type="EMBL" id="MCL1634635.1"/>
    </source>
</evidence>
<keyword evidence="5" id="KW-1185">Reference proteome</keyword>
<protein>
    <submittedName>
        <fullName evidence="4">Glycosyltransferase family 4 protein</fullName>
    </submittedName>
</protein>
<dbReference type="EMBL" id="JAMBEP010000001">
    <property type="protein sequence ID" value="MCL1634635.1"/>
    <property type="molecule type" value="Genomic_DNA"/>
</dbReference>
<name>A0ABT0MIE5_9GAMM</name>
<dbReference type="Proteomes" id="UP001431217">
    <property type="component" value="Unassembled WGS sequence"/>
</dbReference>
<keyword evidence="1" id="KW-0808">Transferase</keyword>
<accession>A0ABT0MIE5</accession>
<dbReference type="InterPro" id="IPR028098">
    <property type="entry name" value="Glyco_trans_4-like_N"/>
</dbReference>
<dbReference type="InterPro" id="IPR001296">
    <property type="entry name" value="Glyco_trans_1"/>
</dbReference>
<dbReference type="PANTHER" id="PTHR46401:SF2">
    <property type="entry name" value="GLYCOSYLTRANSFERASE WBBK-RELATED"/>
    <property type="match status" value="1"/>
</dbReference>
<dbReference type="CDD" id="cd03809">
    <property type="entry name" value="GT4_MtfB-like"/>
    <property type="match status" value="2"/>
</dbReference>
<evidence type="ECO:0000313" key="5">
    <source>
        <dbReference type="Proteomes" id="UP001431217"/>
    </source>
</evidence>
<evidence type="ECO:0000259" key="2">
    <source>
        <dbReference type="Pfam" id="PF00534"/>
    </source>
</evidence>
<dbReference type="Pfam" id="PF00534">
    <property type="entry name" value="Glycos_transf_1"/>
    <property type="match status" value="2"/>
</dbReference>